<evidence type="ECO:0000313" key="1">
    <source>
        <dbReference type="EMBL" id="AGT74284.1"/>
    </source>
</evidence>
<accession>T1UAG2</accession>
<evidence type="ECO:0000313" key="2">
    <source>
        <dbReference type="Proteomes" id="UP000015920"/>
    </source>
</evidence>
<sequence length="38" mass="4457">MRSPYLRLFISLAWLFPPCDGLKRKIAPNKEALFLTIH</sequence>
<proteinExistence type="predicted"/>
<gene>
    <name evidence="1" type="ORF">HPSA20_1057</name>
</gene>
<dbReference type="EMBL" id="CP006691">
    <property type="protein sequence ID" value="AGT74284.1"/>
    <property type="molecule type" value="Genomic_DNA"/>
</dbReference>
<dbReference type="Proteomes" id="UP000015920">
    <property type="component" value="Chromosome"/>
</dbReference>
<dbReference type="KEGG" id="hpys:HPSA20_1057"/>
<organism evidence="1 2">
    <name type="scientific">Helicobacter pylori SouthAfrica20</name>
    <dbReference type="NCBI Taxonomy" id="1352356"/>
    <lineage>
        <taxon>Bacteria</taxon>
        <taxon>Pseudomonadati</taxon>
        <taxon>Campylobacterota</taxon>
        <taxon>Epsilonproteobacteria</taxon>
        <taxon>Campylobacterales</taxon>
        <taxon>Helicobacteraceae</taxon>
        <taxon>Helicobacter</taxon>
    </lineage>
</organism>
<dbReference type="HOGENOM" id="CLU_3328758_0_0_7"/>
<protein>
    <submittedName>
        <fullName evidence="1">Uncharacterized protein</fullName>
    </submittedName>
</protein>
<dbReference type="AlphaFoldDB" id="T1UAG2"/>
<reference evidence="1 2" key="1">
    <citation type="journal article" date="2013" name="Genome Announc.">
        <title>Genome Sequences of Three hpAfrica2 Strains of Helicobacter pylori.</title>
        <authorList>
            <person name="Duncan S.S."/>
            <person name="Bertoli M.T."/>
            <person name="Kersulyte D."/>
            <person name="Valk P.L."/>
            <person name="Tamma S."/>
            <person name="Segal I."/>
            <person name="McClain M.S."/>
            <person name="Cover T.L."/>
            <person name="Berg D.E."/>
        </authorList>
    </citation>
    <scope>NUCLEOTIDE SEQUENCE [LARGE SCALE GENOMIC DNA]</scope>
    <source>
        <strain evidence="1">SouthAfrica20</strain>
    </source>
</reference>
<dbReference type="PATRIC" id="fig|1352356.3.peg.1035"/>
<name>T1UAG2_HELPX</name>